<feature type="transmembrane region" description="Helical" evidence="6">
    <location>
        <begin position="39"/>
        <end position="64"/>
    </location>
</feature>
<evidence type="ECO:0000256" key="2">
    <source>
        <dbReference type="ARBA" id="ARBA00009190"/>
    </source>
</evidence>
<dbReference type="PANTHER" id="PTHR12608:SF1">
    <property type="entry name" value="TRANSMEMBRANE PROTEIN 165"/>
    <property type="match status" value="1"/>
</dbReference>
<evidence type="ECO:0000256" key="6">
    <source>
        <dbReference type="RuleBase" id="RU365102"/>
    </source>
</evidence>
<evidence type="ECO:0000256" key="4">
    <source>
        <dbReference type="ARBA" id="ARBA00022989"/>
    </source>
</evidence>
<evidence type="ECO:0000256" key="5">
    <source>
        <dbReference type="ARBA" id="ARBA00023136"/>
    </source>
</evidence>
<evidence type="ECO:0000313" key="8">
    <source>
        <dbReference type="Proteomes" id="UP000297475"/>
    </source>
</evidence>
<accession>A0A4Z0W953</accession>
<name>A0A4Z0W953_9GAMM</name>
<organism evidence="7 8">
    <name type="scientific">Natronospirillum operosum</name>
    <dbReference type="NCBI Taxonomy" id="2759953"/>
    <lineage>
        <taxon>Bacteria</taxon>
        <taxon>Pseudomonadati</taxon>
        <taxon>Pseudomonadota</taxon>
        <taxon>Gammaproteobacteria</taxon>
        <taxon>Oceanospirillales</taxon>
        <taxon>Natronospirillaceae</taxon>
        <taxon>Natronospirillum</taxon>
    </lineage>
</organism>
<evidence type="ECO:0000256" key="1">
    <source>
        <dbReference type="ARBA" id="ARBA00004141"/>
    </source>
</evidence>
<proteinExistence type="inferred from homology"/>
<feature type="transmembrane region" description="Helical" evidence="6">
    <location>
        <begin position="6"/>
        <end position="30"/>
    </location>
</feature>
<dbReference type="GO" id="GO:0016020">
    <property type="term" value="C:membrane"/>
    <property type="evidence" value="ECO:0007669"/>
    <property type="project" value="UniProtKB-SubCell"/>
</dbReference>
<keyword evidence="3 6" id="KW-0812">Transmembrane</keyword>
<dbReference type="Proteomes" id="UP000297475">
    <property type="component" value="Unassembled WGS sequence"/>
</dbReference>
<comment type="similarity">
    <text evidence="2 6">Belongs to the GDT1 family.</text>
</comment>
<comment type="caution">
    <text evidence="7">The sequence shown here is derived from an EMBL/GenBank/DDBJ whole genome shotgun (WGS) entry which is preliminary data.</text>
</comment>
<keyword evidence="5 6" id="KW-0472">Membrane</keyword>
<sequence>MPGMDAFLLAAGLTAVAEIGDRSLLLALLLGSRYTRTGVLFLGMSTGLILNLVLVGLFGSWLFLFIPAPWQPWIVSGLFMLTALWLLRQEGSQAAVQLSDRKLFVTSASAFFIMEMADKSQLTMLALVGSQSSLPGVILGAICGTLAVVGPALWLGRRLSPVLPSRWLSRVGATLFFLAAGSTLALSL</sequence>
<evidence type="ECO:0000313" key="7">
    <source>
        <dbReference type="EMBL" id="TGG93539.1"/>
    </source>
</evidence>
<comment type="subcellular location">
    <subcellularLocation>
        <location evidence="1 6">Membrane</location>
        <topology evidence="1 6">Multi-pass membrane protein</topology>
    </subcellularLocation>
</comment>
<dbReference type="PANTHER" id="PTHR12608">
    <property type="entry name" value="TRANSMEMBRANE PROTEIN HTP-1 RELATED"/>
    <property type="match status" value="1"/>
</dbReference>
<gene>
    <name evidence="7" type="ORF">E4656_10875</name>
</gene>
<dbReference type="GO" id="GO:0046873">
    <property type="term" value="F:metal ion transmembrane transporter activity"/>
    <property type="evidence" value="ECO:0007669"/>
    <property type="project" value="InterPro"/>
</dbReference>
<dbReference type="EMBL" id="SRMF01000003">
    <property type="protein sequence ID" value="TGG93539.1"/>
    <property type="molecule type" value="Genomic_DNA"/>
</dbReference>
<keyword evidence="8" id="KW-1185">Reference proteome</keyword>
<keyword evidence="4 6" id="KW-1133">Transmembrane helix</keyword>
<feature type="transmembrane region" description="Helical" evidence="6">
    <location>
        <begin position="137"/>
        <end position="155"/>
    </location>
</feature>
<dbReference type="Pfam" id="PF01169">
    <property type="entry name" value="GDT1"/>
    <property type="match status" value="2"/>
</dbReference>
<protein>
    <recommendedName>
        <fullName evidence="6">GDT1 family protein</fullName>
    </recommendedName>
</protein>
<reference evidence="7 8" key="1">
    <citation type="submission" date="2019-04" db="EMBL/GenBank/DDBJ databases">
        <title>Natronospirillum operosus gen. nov., sp. nov., a haloalkaliphilic satellite isolated from decaying biomass of laboratory culture of cyanobacterium Geitlerinema sp. and proposal of Natronospirillaceae fam. nov. and Saccharospirillaceae fam. nov.</title>
        <authorList>
            <person name="Kevbrin V."/>
            <person name="Boltyanskaya Y."/>
            <person name="Koziaeva V."/>
            <person name="Grouzdev D.S."/>
            <person name="Park M."/>
            <person name="Cho J."/>
        </authorList>
    </citation>
    <scope>NUCLEOTIDE SEQUENCE [LARGE SCALE GENOMIC DNA]</scope>
    <source>
        <strain evidence="7 8">G-116</strain>
    </source>
</reference>
<comment type="caution">
    <text evidence="6">Lacks conserved residue(s) required for the propagation of feature annotation.</text>
</comment>
<feature type="transmembrane region" description="Helical" evidence="6">
    <location>
        <begin position="167"/>
        <end position="186"/>
    </location>
</feature>
<dbReference type="AlphaFoldDB" id="A0A4Z0W953"/>
<evidence type="ECO:0000256" key="3">
    <source>
        <dbReference type="ARBA" id="ARBA00022692"/>
    </source>
</evidence>
<dbReference type="InterPro" id="IPR001727">
    <property type="entry name" value="GDT1-like"/>
</dbReference>